<gene>
    <name evidence="9" type="ORF">F0U44_16980</name>
</gene>
<dbReference type="SMART" id="SM00938">
    <property type="entry name" value="P-II"/>
    <property type="match status" value="1"/>
</dbReference>
<dbReference type="PROSITE" id="PS51343">
    <property type="entry name" value="PII_GLNB_DOM"/>
    <property type="match status" value="1"/>
</dbReference>
<evidence type="ECO:0000256" key="6">
    <source>
        <dbReference type="ARBA" id="ARBA00023163"/>
    </source>
</evidence>
<evidence type="ECO:0000256" key="8">
    <source>
        <dbReference type="RuleBase" id="RU003936"/>
    </source>
</evidence>
<dbReference type="GO" id="GO:0030234">
    <property type="term" value="F:enzyme regulator activity"/>
    <property type="evidence" value="ECO:0007669"/>
    <property type="project" value="InterPro"/>
</dbReference>
<evidence type="ECO:0000313" key="9">
    <source>
        <dbReference type="EMBL" id="KAA1416880.1"/>
    </source>
</evidence>
<comment type="similarity">
    <text evidence="8">Belongs to the P(II) protein family.</text>
</comment>
<comment type="subunit">
    <text evidence="1">Homotrimer.</text>
</comment>
<reference evidence="9 10" key="2">
    <citation type="submission" date="2019-09" db="EMBL/GenBank/DDBJ databases">
        <authorList>
            <person name="Jin C."/>
        </authorList>
    </citation>
    <scope>NUCLEOTIDE SEQUENCE [LARGE SCALE GENOMIC DNA]</scope>
    <source>
        <strain evidence="9 10">BN130099</strain>
    </source>
</reference>
<keyword evidence="6" id="KW-0804">Transcription</keyword>
<keyword evidence="3 7" id="KW-0597">Phosphoprotein</keyword>
<comment type="caution">
    <text evidence="9">The sequence shown here is derived from an EMBL/GenBank/DDBJ whole genome shotgun (WGS) entry which is preliminary data.</text>
</comment>
<dbReference type="InterPro" id="IPR015867">
    <property type="entry name" value="N-reg_PII/ATP_PRibTrfase_C"/>
</dbReference>
<organism evidence="9 10">
    <name type="scientific">Nocardioides humilatus</name>
    <dbReference type="NCBI Taxonomy" id="2607660"/>
    <lineage>
        <taxon>Bacteria</taxon>
        <taxon>Bacillati</taxon>
        <taxon>Actinomycetota</taxon>
        <taxon>Actinomycetes</taxon>
        <taxon>Propionibacteriales</taxon>
        <taxon>Nocardioidaceae</taxon>
        <taxon>Nocardioides</taxon>
    </lineage>
</organism>
<dbReference type="PANTHER" id="PTHR30115">
    <property type="entry name" value="NITROGEN REGULATORY PROTEIN P-II"/>
    <property type="match status" value="1"/>
</dbReference>
<feature type="modified residue" description="O-UMP-tyrosine" evidence="7">
    <location>
        <position position="51"/>
    </location>
</feature>
<dbReference type="AlphaFoldDB" id="A0A5B1LAS9"/>
<sequence>MKMITAVIRPHRWETVREALELLGVTGMTLTEVSGYGRQKGHTEVYRGAEYDVLLVPKVRIEIVTEDPEVDQIVETIRNSAATGKIGDGKIWVSPIESVHRVRTGESGAAAI</sequence>
<evidence type="ECO:0000256" key="4">
    <source>
        <dbReference type="ARBA" id="ARBA00022741"/>
    </source>
</evidence>
<dbReference type="InterPro" id="IPR011322">
    <property type="entry name" value="N-reg_PII-like_a/b"/>
</dbReference>
<dbReference type="Pfam" id="PF00543">
    <property type="entry name" value="P-II"/>
    <property type="match status" value="1"/>
</dbReference>
<dbReference type="GO" id="GO:0005829">
    <property type="term" value="C:cytosol"/>
    <property type="evidence" value="ECO:0007669"/>
    <property type="project" value="TreeGrafter"/>
</dbReference>
<dbReference type="PROSITE" id="PS00638">
    <property type="entry name" value="PII_GLNB_CTER"/>
    <property type="match status" value="1"/>
</dbReference>
<keyword evidence="5" id="KW-0805">Transcription regulation</keyword>
<keyword evidence="10" id="KW-1185">Reference proteome</keyword>
<proteinExistence type="inferred from homology"/>
<evidence type="ECO:0000256" key="5">
    <source>
        <dbReference type="ARBA" id="ARBA00023015"/>
    </source>
</evidence>
<dbReference type="Proteomes" id="UP000325003">
    <property type="component" value="Unassembled WGS sequence"/>
</dbReference>
<evidence type="ECO:0000256" key="7">
    <source>
        <dbReference type="PIRSR" id="PIRSR602187-50"/>
    </source>
</evidence>
<name>A0A5B1LAS9_9ACTN</name>
<dbReference type="InterPro" id="IPR017918">
    <property type="entry name" value="N-reg_PII_CS"/>
</dbReference>
<keyword evidence="4" id="KW-0547">Nucleotide-binding</keyword>
<dbReference type="GO" id="GO:0006808">
    <property type="term" value="P:regulation of nitrogen utilization"/>
    <property type="evidence" value="ECO:0007669"/>
    <property type="project" value="InterPro"/>
</dbReference>
<evidence type="ECO:0000313" key="10">
    <source>
        <dbReference type="Proteomes" id="UP000325003"/>
    </source>
</evidence>
<dbReference type="PANTHER" id="PTHR30115:SF11">
    <property type="entry name" value="NITROGEN REGULATORY PROTEIN P-II HOMOLOG"/>
    <property type="match status" value="1"/>
</dbReference>
<evidence type="ECO:0000256" key="2">
    <source>
        <dbReference type="ARBA" id="ARBA00015681"/>
    </source>
</evidence>
<dbReference type="PRINTS" id="PR00340">
    <property type="entry name" value="PIIGLNB"/>
</dbReference>
<dbReference type="PROSITE" id="PS00496">
    <property type="entry name" value="PII_GLNB_UMP"/>
    <property type="match status" value="1"/>
</dbReference>
<evidence type="ECO:0000256" key="1">
    <source>
        <dbReference type="ARBA" id="ARBA00011233"/>
    </source>
</evidence>
<evidence type="ECO:0000256" key="3">
    <source>
        <dbReference type="ARBA" id="ARBA00022553"/>
    </source>
</evidence>
<dbReference type="InterPro" id="IPR002187">
    <property type="entry name" value="N-reg_PII"/>
</dbReference>
<protein>
    <recommendedName>
        <fullName evidence="2">Nitrogen regulatory protein P-II</fullName>
    </recommendedName>
</protein>
<dbReference type="Gene3D" id="3.30.70.120">
    <property type="match status" value="1"/>
</dbReference>
<accession>A0A5B1LAS9</accession>
<dbReference type="GO" id="GO:0005524">
    <property type="term" value="F:ATP binding"/>
    <property type="evidence" value="ECO:0007669"/>
    <property type="project" value="TreeGrafter"/>
</dbReference>
<dbReference type="RefSeq" id="WP_149729550.1">
    <property type="nucleotide sequence ID" value="NZ_VUJV01000006.1"/>
</dbReference>
<dbReference type="EMBL" id="VUJV01000006">
    <property type="protein sequence ID" value="KAA1416880.1"/>
    <property type="molecule type" value="Genomic_DNA"/>
</dbReference>
<dbReference type="InterPro" id="IPR002332">
    <property type="entry name" value="N-reg_PII_urydylation_site"/>
</dbReference>
<dbReference type="SUPFAM" id="SSF54913">
    <property type="entry name" value="GlnB-like"/>
    <property type="match status" value="1"/>
</dbReference>
<reference evidence="9 10" key="1">
    <citation type="submission" date="2019-09" db="EMBL/GenBank/DDBJ databases">
        <title>Nocardioides panacisoli sp. nov., isolated from the soil of a ginseng field.</title>
        <authorList>
            <person name="Cho C."/>
        </authorList>
    </citation>
    <scope>NUCLEOTIDE SEQUENCE [LARGE SCALE GENOMIC DNA]</scope>
    <source>
        <strain evidence="9 10">BN130099</strain>
    </source>
</reference>